<dbReference type="AlphaFoldDB" id="A0A4R6IW99"/>
<comment type="caution">
    <text evidence="2">The sequence shown here is derived from an EMBL/GenBank/DDBJ whole genome shotgun (WGS) entry which is preliminary data.</text>
</comment>
<feature type="transmembrane region" description="Helical" evidence="1">
    <location>
        <begin position="116"/>
        <end position="140"/>
    </location>
</feature>
<protein>
    <submittedName>
        <fullName evidence="2">ABC-2 family transporter</fullName>
    </submittedName>
</protein>
<keyword evidence="1" id="KW-1133">Transmembrane helix</keyword>
<reference evidence="2 3" key="1">
    <citation type="submission" date="2019-03" db="EMBL/GenBank/DDBJ databases">
        <title>Genomic Encyclopedia of Archaeal and Bacterial Type Strains, Phase II (KMG-II): from individual species to whole genera.</title>
        <authorList>
            <person name="Goeker M."/>
        </authorList>
    </citation>
    <scope>NUCLEOTIDE SEQUENCE [LARGE SCALE GENOMIC DNA]</scope>
    <source>
        <strain evidence="2 3">DSM 28323</strain>
    </source>
</reference>
<dbReference type="PANTHER" id="PTHR37305:SF1">
    <property type="entry name" value="MEMBRANE PROTEIN"/>
    <property type="match status" value="1"/>
</dbReference>
<proteinExistence type="predicted"/>
<gene>
    <name evidence="2" type="ORF">BC659_2288</name>
</gene>
<dbReference type="EMBL" id="SNWP01000011">
    <property type="protein sequence ID" value="TDO26973.1"/>
    <property type="molecule type" value="Genomic_DNA"/>
</dbReference>
<keyword evidence="1" id="KW-0472">Membrane</keyword>
<feature type="transmembrane region" description="Helical" evidence="1">
    <location>
        <begin position="152"/>
        <end position="173"/>
    </location>
</feature>
<organism evidence="2 3">
    <name type="scientific">Sediminibacterium goheungense</name>
    <dbReference type="NCBI Taxonomy" id="1086393"/>
    <lineage>
        <taxon>Bacteria</taxon>
        <taxon>Pseudomonadati</taxon>
        <taxon>Bacteroidota</taxon>
        <taxon>Chitinophagia</taxon>
        <taxon>Chitinophagales</taxon>
        <taxon>Chitinophagaceae</taxon>
        <taxon>Sediminibacterium</taxon>
    </lineage>
</organism>
<evidence type="ECO:0000313" key="2">
    <source>
        <dbReference type="EMBL" id="TDO26973.1"/>
    </source>
</evidence>
<dbReference type="Pfam" id="PF12730">
    <property type="entry name" value="ABC2_membrane_4"/>
    <property type="match status" value="1"/>
</dbReference>
<dbReference type="RefSeq" id="WP_133474844.1">
    <property type="nucleotide sequence ID" value="NZ_SNWP01000011.1"/>
</dbReference>
<evidence type="ECO:0000256" key="1">
    <source>
        <dbReference type="SAM" id="Phobius"/>
    </source>
</evidence>
<feature type="transmembrane region" description="Helical" evidence="1">
    <location>
        <begin position="247"/>
        <end position="268"/>
    </location>
</feature>
<dbReference type="OrthoDB" id="1452202at2"/>
<evidence type="ECO:0000313" key="3">
    <source>
        <dbReference type="Proteomes" id="UP000295741"/>
    </source>
</evidence>
<feature type="transmembrane region" description="Helical" evidence="1">
    <location>
        <begin position="17"/>
        <end position="37"/>
    </location>
</feature>
<name>A0A4R6IW99_9BACT</name>
<feature type="transmembrane region" description="Helical" evidence="1">
    <location>
        <begin position="67"/>
        <end position="89"/>
    </location>
</feature>
<accession>A0A4R6IW99</accession>
<sequence length="274" mass="31763">MLSLIKIEWLKIKKYPAFWWMLGIVALTYPSINLMFLKVYEDITKGKETGAIAKMFLGNPYAFPETWHTVAFFSSFFIVLPAILVIMLVTNEYNYRTHRQNIIDGWDRKEFITSKLCDVLIVTAIITLSYSIVAIGYGSYTDSKNFYRWSEQLQYIPLFFLQTFAQLSIAFLLGYLIKKAFIALGIFLFHYLILENIAVSWFKYQVKNDIGKFFPFEVSDRLIPVPAFIGNFGQDMKAGYQKALDAIPMHVGLTLAITAIIWIICYRVHSKRDL</sequence>
<keyword evidence="1" id="KW-0812">Transmembrane</keyword>
<keyword evidence="3" id="KW-1185">Reference proteome</keyword>
<dbReference type="PANTHER" id="PTHR37305">
    <property type="entry name" value="INTEGRAL MEMBRANE PROTEIN-RELATED"/>
    <property type="match status" value="1"/>
</dbReference>
<feature type="transmembrane region" description="Helical" evidence="1">
    <location>
        <begin position="180"/>
        <end position="202"/>
    </location>
</feature>
<dbReference type="Proteomes" id="UP000295741">
    <property type="component" value="Unassembled WGS sequence"/>
</dbReference>